<dbReference type="AlphaFoldDB" id="A0A366CUS1"/>
<comment type="subcellular location">
    <subcellularLocation>
        <location evidence="1">Cell envelope</location>
    </subcellularLocation>
</comment>
<dbReference type="Gene3D" id="2.40.50.100">
    <property type="match status" value="1"/>
</dbReference>
<dbReference type="RefSeq" id="WP_113875462.1">
    <property type="nucleotide sequence ID" value="NZ_QNRF01000009.1"/>
</dbReference>
<keyword evidence="9" id="KW-1185">Reference proteome</keyword>
<gene>
    <name evidence="8" type="ORF">DFP76_109116</name>
</gene>
<evidence type="ECO:0000256" key="2">
    <source>
        <dbReference type="ARBA" id="ARBA00009477"/>
    </source>
</evidence>
<organism evidence="8 9">
    <name type="scientific">Marinomonas aquiplantarum</name>
    <dbReference type="NCBI Taxonomy" id="491951"/>
    <lineage>
        <taxon>Bacteria</taxon>
        <taxon>Pseudomonadati</taxon>
        <taxon>Pseudomonadota</taxon>
        <taxon>Gammaproteobacteria</taxon>
        <taxon>Oceanospirillales</taxon>
        <taxon>Oceanospirillaceae</taxon>
        <taxon>Marinomonas</taxon>
    </lineage>
</organism>
<evidence type="ECO:0000256" key="1">
    <source>
        <dbReference type="ARBA" id="ARBA00004196"/>
    </source>
</evidence>
<feature type="chain" id="PRO_5016685327" evidence="5">
    <location>
        <begin position="26"/>
        <end position="371"/>
    </location>
</feature>
<feature type="signal peptide" evidence="5">
    <location>
        <begin position="1"/>
        <end position="25"/>
    </location>
</feature>
<accession>A0A366CUS1</accession>
<dbReference type="GO" id="GO:1990281">
    <property type="term" value="C:efflux pump complex"/>
    <property type="evidence" value="ECO:0007669"/>
    <property type="project" value="TreeGrafter"/>
</dbReference>
<dbReference type="SUPFAM" id="SSF111369">
    <property type="entry name" value="HlyD-like secretion proteins"/>
    <property type="match status" value="1"/>
</dbReference>
<dbReference type="InterPro" id="IPR006143">
    <property type="entry name" value="RND_pump_MFP"/>
</dbReference>
<feature type="coiled-coil region" evidence="4">
    <location>
        <begin position="131"/>
        <end position="158"/>
    </location>
</feature>
<protein>
    <submittedName>
        <fullName evidence="8">RND family efflux transporter MFP subunit</fullName>
    </submittedName>
</protein>
<dbReference type="NCBIfam" id="TIGR01730">
    <property type="entry name" value="RND_mfp"/>
    <property type="match status" value="1"/>
</dbReference>
<evidence type="ECO:0000259" key="6">
    <source>
        <dbReference type="Pfam" id="PF25917"/>
    </source>
</evidence>
<comment type="similarity">
    <text evidence="2">Belongs to the membrane fusion protein (MFP) (TC 8.A.1) family.</text>
</comment>
<proteinExistence type="inferred from homology"/>
<dbReference type="InterPro" id="IPR058625">
    <property type="entry name" value="MdtA-like_BSH"/>
</dbReference>
<sequence>MARAKRLNMMIGVTLATSLFLTACSSDTPEETSVEKTIIRPVKLLTIESTDAINIRRFPAELQASEETDIAFRVGGQLNTLNVVAGQKVKKGDLLATLDPTDFKLEVELAEANQRLAEAQFKRIQAIFKQNATTKAEYDSSKANLDQANNALQSARNQLKYTKVHAPFDGVISTVNTENFQYVSAAQTLMHMQDVENLDVDFEVPESLVVSIKGTHSDYRPRVVVDVAPKEVFHAMYKEHNTSPNATTMAYEVTMHLIRNDENQHTLLPGMTANVDIDVSTLLGTERHITVPVEAVMRHENTATGESNSTVWVFNPDTNKVTSRTVELGALEGSQVEIIQGVSTGEQVVAAGIHSLTEGLEVRPWTRERGL</sequence>
<dbReference type="Gene3D" id="1.10.287.470">
    <property type="entry name" value="Helix hairpin bin"/>
    <property type="match status" value="1"/>
</dbReference>
<keyword evidence="4" id="KW-0175">Coiled coil</keyword>
<evidence type="ECO:0000259" key="7">
    <source>
        <dbReference type="Pfam" id="PF25967"/>
    </source>
</evidence>
<dbReference type="PANTHER" id="PTHR30469:SF20">
    <property type="entry name" value="EFFLUX RND TRANSPORTER PERIPLASMIC ADAPTOR SUBUNIT"/>
    <property type="match status" value="1"/>
</dbReference>
<dbReference type="InterPro" id="IPR058627">
    <property type="entry name" value="MdtA-like_C"/>
</dbReference>
<evidence type="ECO:0000256" key="4">
    <source>
        <dbReference type="SAM" id="Coils"/>
    </source>
</evidence>
<dbReference type="EMBL" id="QNRF01000009">
    <property type="protein sequence ID" value="RBO80063.1"/>
    <property type="molecule type" value="Genomic_DNA"/>
</dbReference>
<dbReference type="Gene3D" id="2.40.420.20">
    <property type="match status" value="1"/>
</dbReference>
<dbReference type="PROSITE" id="PS51257">
    <property type="entry name" value="PROKAR_LIPOPROTEIN"/>
    <property type="match status" value="1"/>
</dbReference>
<evidence type="ECO:0000256" key="3">
    <source>
        <dbReference type="ARBA" id="ARBA00022448"/>
    </source>
</evidence>
<evidence type="ECO:0000313" key="9">
    <source>
        <dbReference type="Proteomes" id="UP000252086"/>
    </source>
</evidence>
<dbReference type="Proteomes" id="UP000252086">
    <property type="component" value="Unassembled WGS sequence"/>
</dbReference>
<dbReference type="OrthoDB" id="1185083at2"/>
<dbReference type="Gene3D" id="2.40.30.170">
    <property type="match status" value="1"/>
</dbReference>
<dbReference type="Pfam" id="PF25967">
    <property type="entry name" value="RND-MFP_C"/>
    <property type="match status" value="1"/>
</dbReference>
<dbReference type="GO" id="GO:0015562">
    <property type="term" value="F:efflux transmembrane transporter activity"/>
    <property type="evidence" value="ECO:0007669"/>
    <property type="project" value="TreeGrafter"/>
</dbReference>
<dbReference type="PANTHER" id="PTHR30469">
    <property type="entry name" value="MULTIDRUG RESISTANCE PROTEIN MDTA"/>
    <property type="match status" value="1"/>
</dbReference>
<reference evidence="8 9" key="1">
    <citation type="submission" date="2018-06" db="EMBL/GenBank/DDBJ databases">
        <title>Genomic Encyclopedia of Type Strains, Phase III (KMG-III): the genomes of soil and plant-associated and newly described type strains.</title>
        <authorList>
            <person name="Whitman W."/>
        </authorList>
    </citation>
    <scope>NUCLEOTIDE SEQUENCE [LARGE SCALE GENOMIC DNA]</scope>
    <source>
        <strain evidence="8 9">CECT 7732</strain>
    </source>
</reference>
<comment type="caution">
    <text evidence="8">The sequence shown here is derived from an EMBL/GenBank/DDBJ whole genome shotgun (WGS) entry which is preliminary data.</text>
</comment>
<keyword evidence="3" id="KW-0813">Transport</keyword>
<feature type="domain" description="Multidrug resistance protein MdtA-like barrel-sandwich hybrid" evidence="6">
    <location>
        <begin position="68"/>
        <end position="189"/>
    </location>
</feature>
<dbReference type="Pfam" id="PF25917">
    <property type="entry name" value="BSH_RND"/>
    <property type="match status" value="1"/>
</dbReference>
<feature type="domain" description="Multidrug resistance protein MdtA-like C-terminal permuted SH3" evidence="7">
    <location>
        <begin position="289"/>
        <end position="353"/>
    </location>
</feature>
<evidence type="ECO:0000256" key="5">
    <source>
        <dbReference type="SAM" id="SignalP"/>
    </source>
</evidence>
<name>A0A366CUS1_9GAMM</name>
<evidence type="ECO:0000313" key="8">
    <source>
        <dbReference type="EMBL" id="RBO80063.1"/>
    </source>
</evidence>
<keyword evidence="5" id="KW-0732">Signal</keyword>